<dbReference type="Proteomes" id="UP001431776">
    <property type="component" value="Unassembled WGS sequence"/>
</dbReference>
<reference evidence="3" key="1">
    <citation type="submission" date="2023-05" db="EMBL/GenBank/DDBJ databases">
        <title>Anaerotaeda fermentans gen. nov., sp. nov., a novel anaerobic planctomycete of the new family within the order Sedimentisphaerales isolated from Taman Peninsula, Russia.</title>
        <authorList>
            <person name="Khomyakova M.A."/>
            <person name="Merkel A.Y."/>
            <person name="Slobodkin A.I."/>
        </authorList>
    </citation>
    <scope>NUCLEOTIDE SEQUENCE</scope>
    <source>
        <strain evidence="3">M17dextr</strain>
    </source>
</reference>
<feature type="domain" description="DUF1559" evidence="2">
    <location>
        <begin position="33"/>
        <end position="63"/>
    </location>
</feature>
<gene>
    <name evidence="3" type="ORF">QJ522_21470</name>
</gene>
<dbReference type="InterPro" id="IPR045584">
    <property type="entry name" value="Pilin-like"/>
</dbReference>
<dbReference type="RefSeq" id="WP_349247055.1">
    <property type="nucleotide sequence ID" value="NZ_JASCXX010000044.1"/>
</dbReference>
<sequence length="268" mass="31238">MDVARKRGFTLIELLVVVAIIALLIAILMPALQRAREQARAVVCLHNLKQWGLATAQYATDFDGVLWKESYPLGGDVQTVPGDWMEMLRSYYRDVDKIRTCPSASRPSVDYQSTEMRGGIHHAWGRPREASDPGSRDFISKGHFWGSYGMNRWITDPVDKDDRYWKYAFERNTEAIPVFVDCVHWHLRPQDTDRLPTQPLVVFSDFPVDGQGGTQIWRAFLERHNHATQACFLDGSARKVPLWTLWNQRWHRQFRRQPYSRSDFPFLR</sequence>
<keyword evidence="1" id="KW-0472">Membrane</keyword>
<dbReference type="AlphaFoldDB" id="A0AAW6U6C1"/>
<dbReference type="PROSITE" id="PS00409">
    <property type="entry name" value="PROKAR_NTER_METHYL"/>
    <property type="match status" value="1"/>
</dbReference>
<keyword evidence="4" id="KW-1185">Reference proteome</keyword>
<dbReference type="Gene3D" id="3.30.700.10">
    <property type="entry name" value="Glycoprotein, Type 4 Pilin"/>
    <property type="match status" value="1"/>
</dbReference>
<accession>A0AAW6U6C1</accession>
<feature type="transmembrane region" description="Helical" evidence="1">
    <location>
        <begin position="12"/>
        <end position="32"/>
    </location>
</feature>
<dbReference type="PANTHER" id="PTHR30093:SF2">
    <property type="entry name" value="TYPE II SECRETION SYSTEM PROTEIN H"/>
    <property type="match status" value="1"/>
</dbReference>
<evidence type="ECO:0000259" key="2">
    <source>
        <dbReference type="Pfam" id="PF07596"/>
    </source>
</evidence>
<dbReference type="InterPro" id="IPR011453">
    <property type="entry name" value="DUF1559"/>
</dbReference>
<organism evidence="3 4">
    <name type="scientific">Anaerobaca lacustris</name>
    <dbReference type="NCBI Taxonomy" id="3044600"/>
    <lineage>
        <taxon>Bacteria</taxon>
        <taxon>Pseudomonadati</taxon>
        <taxon>Planctomycetota</taxon>
        <taxon>Phycisphaerae</taxon>
        <taxon>Sedimentisphaerales</taxon>
        <taxon>Anaerobacaceae</taxon>
        <taxon>Anaerobaca</taxon>
    </lineage>
</organism>
<evidence type="ECO:0000256" key="1">
    <source>
        <dbReference type="SAM" id="Phobius"/>
    </source>
</evidence>
<dbReference type="InterPro" id="IPR012902">
    <property type="entry name" value="N_methyl_site"/>
</dbReference>
<protein>
    <submittedName>
        <fullName evidence="3">Prepilin-type N-terminal cleavage/methylation domain-containing protein</fullName>
    </submittedName>
</protein>
<comment type="caution">
    <text evidence="3">The sequence shown here is derived from an EMBL/GenBank/DDBJ whole genome shotgun (WGS) entry which is preliminary data.</text>
</comment>
<name>A0AAW6U6C1_9BACT</name>
<dbReference type="PANTHER" id="PTHR30093">
    <property type="entry name" value="GENERAL SECRETION PATHWAY PROTEIN G"/>
    <property type="match status" value="1"/>
</dbReference>
<dbReference type="Pfam" id="PF07963">
    <property type="entry name" value="N_methyl"/>
    <property type="match status" value="1"/>
</dbReference>
<dbReference type="NCBIfam" id="TIGR02532">
    <property type="entry name" value="IV_pilin_GFxxxE"/>
    <property type="match status" value="1"/>
</dbReference>
<keyword evidence="1" id="KW-0812">Transmembrane</keyword>
<dbReference type="SUPFAM" id="SSF54523">
    <property type="entry name" value="Pili subunits"/>
    <property type="match status" value="1"/>
</dbReference>
<evidence type="ECO:0000313" key="4">
    <source>
        <dbReference type="Proteomes" id="UP001431776"/>
    </source>
</evidence>
<proteinExistence type="predicted"/>
<keyword evidence="1" id="KW-1133">Transmembrane helix</keyword>
<evidence type="ECO:0000313" key="3">
    <source>
        <dbReference type="EMBL" id="MDI6451646.1"/>
    </source>
</evidence>
<dbReference type="Pfam" id="PF07596">
    <property type="entry name" value="SBP_bac_10"/>
    <property type="match status" value="1"/>
</dbReference>
<dbReference type="EMBL" id="JASCXX010000044">
    <property type="protein sequence ID" value="MDI6451646.1"/>
    <property type="molecule type" value="Genomic_DNA"/>
</dbReference>